<dbReference type="AlphaFoldDB" id="A0A0Q9Y0D4"/>
<dbReference type="Pfam" id="PF13509">
    <property type="entry name" value="S1_2"/>
    <property type="match status" value="1"/>
</dbReference>
<dbReference type="RefSeq" id="WP_057982382.1">
    <property type="nucleotide sequence ID" value="NZ_JAGGKH010000011.1"/>
</dbReference>
<dbReference type="InterPro" id="IPR036388">
    <property type="entry name" value="WH-like_DNA-bd_sf"/>
</dbReference>
<name>A0A0Q9Y0D4_9BACI</name>
<dbReference type="Gene3D" id="2.40.50.140">
    <property type="entry name" value="Nucleic acid-binding proteins"/>
    <property type="match status" value="2"/>
</dbReference>
<dbReference type="SMART" id="SM00316">
    <property type="entry name" value="S1"/>
    <property type="match status" value="3"/>
</dbReference>
<dbReference type="InterPro" id="IPR048588">
    <property type="entry name" value="CvfB_S1_2nd"/>
</dbReference>
<dbReference type="InterPro" id="IPR003029">
    <property type="entry name" value="S1_domain"/>
</dbReference>
<dbReference type="Proteomes" id="UP000053881">
    <property type="component" value="Unassembled WGS sequence"/>
</dbReference>
<dbReference type="InterPro" id="IPR014464">
    <property type="entry name" value="CvfB_fam"/>
</dbReference>
<evidence type="ECO:0000313" key="6">
    <source>
        <dbReference type="Proteomes" id="UP000077881"/>
    </source>
</evidence>
<dbReference type="GO" id="GO:0003676">
    <property type="term" value="F:nucleic acid binding"/>
    <property type="evidence" value="ECO:0007669"/>
    <property type="project" value="InterPro"/>
</dbReference>
<proteinExistence type="inferred from homology"/>
<evidence type="ECO:0000313" key="3">
    <source>
        <dbReference type="EMBL" id="KRG10906.1"/>
    </source>
</evidence>
<dbReference type="Pfam" id="PF17783">
    <property type="entry name" value="WHD_CvfB"/>
    <property type="match status" value="1"/>
</dbReference>
<dbReference type="EMBL" id="LDJR01000032">
    <property type="protein sequence ID" value="OAK72969.1"/>
    <property type="molecule type" value="Genomic_DNA"/>
</dbReference>
<feature type="domain" description="S1 motif" evidence="2">
    <location>
        <begin position="149"/>
        <end position="211"/>
    </location>
</feature>
<keyword evidence="6" id="KW-1185">Reference proteome</keyword>
<comment type="similarity">
    <text evidence="1">Belongs to the CvfB family.</text>
</comment>
<sequence>MEAGTTVQLKVVREAPFGYFLSDGEEDVLLHHLEINDSIELDQEIEVFLYQDHQGRLSASQTIPSIQVGKYDWVEVVGMKEGLGIFINIGLKKDILISLDDLPDSMHLWPREGDKLFCTLIKNNKDRLFGLPATDEVMRANVKEADNSYLNRSINGRVFRVLLAGSSVITDEGLIGFIHESEREEEPRLGAEINGRVIDVKTDGTINISLLPRTHERIDQDAMQIFDYLLGRNGSMPYSDKSQPEDIKKRFNMSKGSFKRALGKLLKEGKVYQEHGWTYAKDHNKE</sequence>
<evidence type="ECO:0000259" key="2">
    <source>
        <dbReference type="SMART" id="SM00316"/>
    </source>
</evidence>
<gene>
    <name evidence="4" type="ORF">ABB05_06980</name>
    <name evidence="3" type="ORF">ACA29_20030</name>
</gene>
<dbReference type="Pfam" id="PF21543">
    <property type="entry name" value="CvfB_2nd"/>
    <property type="match status" value="1"/>
</dbReference>
<dbReference type="PANTHER" id="PTHR37296:SF1">
    <property type="entry name" value="CONSERVED VIRULENCE FACTOR B"/>
    <property type="match status" value="1"/>
</dbReference>
<dbReference type="Pfam" id="PF21191">
    <property type="entry name" value="CvfB_1st"/>
    <property type="match status" value="1"/>
</dbReference>
<comment type="caution">
    <text evidence="3">The sequence shown here is derived from an EMBL/GenBank/DDBJ whole genome shotgun (WGS) entry which is preliminary data.</text>
</comment>
<evidence type="ECO:0000256" key="1">
    <source>
        <dbReference type="PIRNR" id="PIRNR012524"/>
    </source>
</evidence>
<reference evidence="3 5" key="2">
    <citation type="submission" date="2015-06" db="EMBL/GenBank/DDBJ databases">
        <title>Genome sequencing project of Bacillus galactosidilyticus PL133.</title>
        <authorList>
            <person name="Gaiero J."/>
            <person name="Nicol R."/>
            <person name="Habash M."/>
        </authorList>
    </citation>
    <scope>NUCLEOTIDE SEQUENCE [LARGE SCALE GENOMIC DNA]</scope>
    <source>
        <strain evidence="3 5">PL133</strain>
    </source>
</reference>
<dbReference type="PANTHER" id="PTHR37296">
    <property type="entry name" value="CONSERVED VIRULENCE FACTOR B"/>
    <property type="match status" value="1"/>
</dbReference>
<dbReference type="OrthoDB" id="9801597at2"/>
<dbReference type="InterPro" id="IPR040764">
    <property type="entry name" value="CvfB_WH"/>
</dbReference>
<dbReference type="PIRSF" id="PIRSF012524">
    <property type="entry name" value="YitL_S1"/>
    <property type="match status" value="1"/>
</dbReference>
<organism evidence="3 5">
    <name type="scientific">Lederbergia galactosidilytica</name>
    <dbReference type="NCBI Taxonomy" id="217031"/>
    <lineage>
        <taxon>Bacteria</taxon>
        <taxon>Bacillati</taxon>
        <taxon>Bacillota</taxon>
        <taxon>Bacilli</taxon>
        <taxon>Bacillales</taxon>
        <taxon>Bacillaceae</taxon>
        <taxon>Lederbergia</taxon>
    </lineage>
</organism>
<dbReference type="InterPro" id="IPR039566">
    <property type="entry name" value="CvfB_S1_st"/>
</dbReference>
<evidence type="ECO:0000313" key="5">
    <source>
        <dbReference type="Proteomes" id="UP000053881"/>
    </source>
</evidence>
<dbReference type="InterPro" id="IPR048587">
    <property type="entry name" value="CvfB_S1_3rd"/>
</dbReference>
<feature type="domain" description="S1 motif" evidence="2">
    <location>
        <begin position="2"/>
        <end position="62"/>
    </location>
</feature>
<dbReference type="Proteomes" id="UP000077881">
    <property type="component" value="Unassembled WGS sequence"/>
</dbReference>
<dbReference type="EMBL" id="LGPB01000133">
    <property type="protein sequence ID" value="KRG10906.1"/>
    <property type="molecule type" value="Genomic_DNA"/>
</dbReference>
<dbReference type="STRING" id="217031.ABB05_06980"/>
<protein>
    <recommendedName>
        <fullName evidence="2">S1 motif domain-containing protein</fullName>
    </recommendedName>
</protein>
<evidence type="ECO:0000313" key="4">
    <source>
        <dbReference type="EMBL" id="OAK72969.1"/>
    </source>
</evidence>
<dbReference type="Gene3D" id="1.10.10.10">
    <property type="entry name" value="Winged helix-like DNA-binding domain superfamily/Winged helix DNA-binding domain"/>
    <property type="match status" value="1"/>
</dbReference>
<feature type="domain" description="S1 motif" evidence="2">
    <location>
        <begin position="67"/>
        <end position="143"/>
    </location>
</feature>
<dbReference type="InterPro" id="IPR012340">
    <property type="entry name" value="NA-bd_OB-fold"/>
</dbReference>
<accession>A0A0Q9Y0D4</accession>
<dbReference type="PATRIC" id="fig|217031.4.peg.6789"/>
<reference evidence="4 6" key="1">
    <citation type="submission" date="2015-05" db="EMBL/GenBank/DDBJ databases">
        <title>Comparison of genome.</title>
        <authorList>
            <person name="Zheng Z."/>
            <person name="Sun M."/>
        </authorList>
    </citation>
    <scope>NUCLEOTIDE SEQUENCE [LARGE SCALE GENOMIC DNA]</scope>
    <source>
        <strain evidence="4 6">G25-74</strain>
    </source>
</reference>